<accession>A0A6M3Y244</accession>
<dbReference type="GO" id="GO:0004519">
    <property type="term" value="F:endonuclease activity"/>
    <property type="evidence" value="ECO:0007669"/>
    <property type="project" value="UniProtKB-KW"/>
</dbReference>
<dbReference type="SMART" id="SM00507">
    <property type="entry name" value="HNHc"/>
    <property type="match status" value="1"/>
</dbReference>
<dbReference type="InterPro" id="IPR002711">
    <property type="entry name" value="HNH"/>
</dbReference>
<dbReference type="Pfam" id="PF01844">
    <property type="entry name" value="HNH"/>
    <property type="match status" value="1"/>
</dbReference>
<dbReference type="AlphaFoldDB" id="A0A6M3Y244"/>
<dbReference type="InterPro" id="IPR003615">
    <property type="entry name" value="HNH_nuc"/>
</dbReference>
<protein>
    <submittedName>
        <fullName evidence="2">Putative homing endonuclease</fullName>
    </submittedName>
</protein>
<feature type="domain" description="HNH nuclease" evidence="1">
    <location>
        <begin position="67"/>
        <end position="131"/>
    </location>
</feature>
<dbReference type="EMBL" id="MT145058">
    <property type="protein sequence ID" value="QJI03104.1"/>
    <property type="molecule type" value="Genomic_DNA"/>
</dbReference>
<keyword evidence="2" id="KW-0378">Hydrolase</keyword>
<keyword evidence="2" id="KW-0255">Endonuclease</keyword>
<name>A0A6M3Y244_9ZZZZ</name>
<proteinExistence type="predicted"/>
<dbReference type="GO" id="GO:0008270">
    <property type="term" value="F:zinc ion binding"/>
    <property type="evidence" value="ECO:0007669"/>
    <property type="project" value="InterPro"/>
</dbReference>
<evidence type="ECO:0000259" key="1">
    <source>
        <dbReference type="SMART" id="SM00507"/>
    </source>
</evidence>
<dbReference type="Gene3D" id="1.10.30.50">
    <property type="match status" value="1"/>
</dbReference>
<dbReference type="GO" id="GO:0003676">
    <property type="term" value="F:nucleic acid binding"/>
    <property type="evidence" value="ECO:0007669"/>
    <property type="project" value="InterPro"/>
</dbReference>
<sequence>MRIESGVELGQFTPQQIMIGRTGYLVLTGFEPLRGHCFWCGQPLKGKLKRYCRGHMKLYWQHFEWSYASGWARKRAGYKCENCGAVQNRQTRSGNRSIEVHHIVPLNGSRRYFSALNLPWNLIVLCHDCHQEVHAAFRPPKPVKAVVERPSERERLIAAGQGVLL</sequence>
<reference evidence="2" key="1">
    <citation type="submission" date="2020-03" db="EMBL/GenBank/DDBJ databases">
        <title>The deep terrestrial virosphere.</title>
        <authorList>
            <person name="Holmfeldt K."/>
            <person name="Nilsson E."/>
            <person name="Simone D."/>
            <person name="Lopez-Fernandez M."/>
            <person name="Wu X."/>
            <person name="de Brujin I."/>
            <person name="Lundin D."/>
            <person name="Andersson A."/>
            <person name="Bertilsson S."/>
            <person name="Dopson M."/>
        </authorList>
    </citation>
    <scope>NUCLEOTIDE SEQUENCE</scope>
    <source>
        <strain evidence="2">TM448B04062</strain>
    </source>
</reference>
<keyword evidence="2" id="KW-0540">Nuclease</keyword>
<dbReference type="CDD" id="cd00085">
    <property type="entry name" value="HNHc"/>
    <property type="match status" value="1"/>
</dbReference>
<organism evidence="2">
    <name type="scientific">viral metagenome</name>
    <dbReference type="NCBI Taxonomy" id="1070528"/>
    <lineage>
        <taxon>unclassified sequences</taxon>
        <taxon>metagenomes</taxon>
        <taxon>organismal metagenomes</taxon>
    </lineage>
</organism>
<gene>
    <name evidence="2" type="ORF">TM448B04062_0008</name>
</gene>
<evidence type="ECO:0000313" key="2">
    <source>
        <dbReference type="EMBL" id="QJI03104.1"/>
    </source>
</evidence>